<proteinExistence type="predicted"/>
<dbReference type="AlphaFoldDB" id="A0A2T7DV97"/>
<dbReference type="Gramene" id="PUZ59502">
    <property type="protein sequence ID" value="PUZ59502"/>
    <property type="gene ID" value="GQ55_4G046600"/>
</dbReference>
<name>A0A2T7DV97_9POAL</name>
<organism evidence="2 3">
    <name type="scientific">Panicum hallii var. hallii</name>
    <dbReference type="NCBI Taxonomy" id="1504633"/>
    <lineage>
        <taxon>Eukaryota</taxon>
        <taxon>Viridiplantae</taxon>
        <taxon>Streptophyta</taxon>
        <taxon>Embryophyta</taxon>
        <taxon>Tracheophyta</taxon>
        <taxon>Spermatophyta</taxon>
        <taxon>Magnoliopsida</taxon>
        <taxon>Liliopsida</taxon>
        <taxon>Poales</taxon>
        <taxon>Poaceae</taxon>
        <taxon>PACMAD clade</taxon>
        <taxon>Panicoideae</taxon>
        <taxon>Panicodae</taxon>
        <taxon>Paniceae</taxon>
        <taxon>Panicinae</taxon>
        <taxon>Panicum</taxon>
        <taxon>Panicum sect. Panicum</taxon>
    </lineage>
</organism>
<accession>A0A2T7DV97</accession>
<evidence type="ECO:0000313" key="3">
    <source>
        <dbReference type="Proteomes" id="UP000244336"/>
    </source>
</evidence>
<reference evidence="2 3" key="1">
    <citation type="submission" date="2018-04" db="EMBL/GenBank/DDBJ databases">
        <title>WGS assembly of Panicum hallii var. hallii HAL2.</title>
        <authorList>
            <person name="Lovell J."/>
            <person name="Jenkins J."/>
            <person name="Lowry D."/>
            <person name="Mamidi S."/>
            <person name="Sreedasyam A."/>
            <person name="Weng X."/>
            <person name="Barry K."/>
            <person name="Bonette J."/>
            <person name="Campitelli B."/>
            <person name="Daum C."/>
            <person name="Gordon S."/>
            <person name="Gould B."/>
            <person name="Lipzen A."/>
            <person name="MacQueen A."/>
            <person name="Palacio-Mejia J."/>
            <person name="Plott C."/>
            <person name="Shakirov E."/>
            <person name="Shu S."/>
            <person name="Yoshinaga Y."/>
            <person name="Zane M."/>
            <person name="Rokhsar D."/>
            <person name="Grimwood J."/>
            <person name="Schmutz J."/>
            <person name="Juenger T."/>
        </authorList>
    </citation>
    <scope>NUCLEOTIDE SEQUENCE [LARGE SCALE GENOMIC DNA]</scope>
    <source>
        <strain evidence="3">cv. HAL2</strain>
    </source>
</reference>
<feature type="region of interest" description="Disordered" evidence="1">
    <location>
        <begin position="27"/>
        <end position="55"/>
    </location>
</feature>
<dbReference type="EMBL" id="CM009752">
    <property type="protein sequence ID" value="PUZ59502.1"/>
    <property type="molecule type" value="Genomic_DNA"/>
</dbReference>
<keyword evidence="3" id="KW-1185">Reference proteome</keyword>
<sequence>MSGLFACGRAGCGASLPSLPLRAASVGVRDPGGRARGSPDLVRSPADPPRPPFTTGDALGLRVLLLRRETPRLREMQNRTIAGLICCAHARRVNFCNNLQEFYCLEHMNNVAGILHKTFYPDVTEKNIHVLPMSTMFYFIGKNLPNMELRMYTTTLRIIHVCTRTAHNTLHHTLLNAAEVFKTR</sequence>
<protein>
    <submittedName>
        <fullName evidence="2">Uncharacterized protein</fullName>
    </submittedName>
</protein>
<dbReference type="Proteomes" id="UP000244336">
    <property type="component" value="Chromosome 4"/>
</dbReference>
<evidence type="ECO:0000313" key="2">
    <source>
        <dbReference type="EMBL" id="PUZ59502.1"/>
    </source>
</evidence>
<evidence type="ECO:0000256" key="1">
    <source>
        <dbReference type="SAM" id="MobiDB-lite"/>
    </source>
</evidence>
<gene>
    <name evidence="2" type="ORF">GQ55_4G046600</name>
</gene>